<evidence type="ECO:0000313" key="2">
    <source>
        <dbReference type="Proteomes" id="UP001432251"/>
    </source>
</evidence>
<dbReference type="Proteomes" id="UP001432251">
    <property type="component" value="Chromosome"/>
</dbReference>
<proteinExistence type="predicted"/>
<reference evidence="1" key="1">
    <citation type="journal article" date="2025" name="Int. J. Syst. Evol. Microbiol.">
        <title>Streptomyces citrinus sp. nov., with yellow diffusible pigment.</title>
        <authorList>
            <person name="He Y."/>
            <person name="Yang E."/>
            <person name="Xu J."/>
            <person name="Sun Y."/>
            <person name="Sun L."/>
        </authorList>
    </citation>
    <scope>NUCLEOTIDE SEQUENCE</scope>
    <source>
        <strain evidence="1">Q6</strain>
    </source>
</reference>
<gene>
    <name evidence="1" type="ORF">V2W30_13660</name>
</gene>
<protein>
    <submittedName>
        <fullName evidence="1">GAF domain-containing protein</fullName>
    </submittedName>
</protein>
<accession>A0ACD5AAP3</accession>
<dbReference type="EMBL" id="CP146022">
    <property type="protein sequence ID" value="WWQ64281.1"/>
    <property type="molecule type" value="Genomic_DNA"/>
</dbReference>
<name>A0ACD5AAP3_9ACTN</name>
<organism evidence="1 2">
    <name type="scientific">Streptomyces citrinus</name>
    <dbReference type="NCBI Taxonomy" id="3118173"/>
    <lineage>
        <taxon>Bacteria</taxon>
        <taxon>Bacillati</taxon>
        <taxon>Actinomycetota</taxon>
        <taxon>Actinomycetes</taxon>
        <taxon>Kitasatosporales</taxon>
        <taxon>Streptomycetaceae</taxon>
        <taxon>Streptomyces</taxon>
    </lineage>
</organism>
<sequence length="243" mass="25915">MDRDEQLAEAFVELADSLARDVDPVVLLDRLVGRVLEFSGADAAGVMVATLRGTLRTVAVTDEGTGLHELFELQAGEGPCLDCYRSDTAVDVPDLTSSEGRWPRMAPLAVRSGFRATHALPLRVNHQTIGAINLLCARPGGRSPAELRVAQALADVGAIALYQWSPESARPTDVLRQVEAALAAKSTVEIAQGMLAEYGDLPLADALAALRVYSRHNGGRLLDTAHALVGRSIDPHAVLTDQH</sequence>
<evidence type="ECO:0000313" key="1">
    <source>
        <dbReference type="EMBL" id="WWQ64281.1"/>
    </source>
</evidence>
<keyword evidence="2" id="KW-1185">Reference proteome</keyword>